<dbReference type="GeneID" id="29124605"/>
<evidence type="ECO:0000313" key="1">
    <source>
        <dbReference type="EMBL" id="AMS02296.1"/>
    </source>
</evidence>
<dbReference type="Proteomes" id="UP000201248">
    <property type="component" value="Segment"/>
</dbReference>
<reference evidence="2" key="1">
    <citation type="submission" date="2016-06" db="EMBL/GenBank/DDBJ databases">
        <authorList>
            <person name="Kjaerup R.B."/>
            <person name="Dalgaard T.S."/>
            <person name="Juul-Madsen H.R."/>
        </authorList>
    </citation>
    <scope>NUCLEOTIDE SEQUENCE [LARGE SCALE GENOMIC DNA]</scope>
</reference>
<evidence type="ECO:0000313" key="2">
    <source>
        <dbReference type="Proteomes" id="UP000201248"/>
    </source>
</evidence>
<proteinExistence type="predicted"/>
<dbReference type="RefSeq" id="YP_009300954.1">
    <property type="nucleotide sequence ID" value="NC_031229.1"/>
</dbReference>
<sequence>MSGDTIEEYIAKLKAQVDAELASPNIAAHKHGRPIGYADGCKGPLCLKQHRDRIRSQNKNMKASNPIRDAYLEQRLAEYQESLKKGTEVA</sequence>
<accession>A0A142K863</accession>
<dbReference type="KEGG" id="vg:29124605"/>
<dbReference type="EMBL" id="KU963245">
    <property type="protein sequence ID" value="AMS02296.1"/>
    <property type="molecule type" value="Genomic_DNA"/>
</dbReference>
<gene>
    <name evidence="1" type="primary">3</name>
    <name evidence="1" type="ORF">SEA_HOTOROBO_3</name>
</gene>
<protein>
    <submittedName>
        <fullName evidence="1">Uncharacterized protein</fullName>
    </submittedName>
</protein>
<organism evidence="1 2">
    <name type="scientific">Gordonia phage Hotorobo</name>
    <dbReference type="NCBI Taxonomy" id="1821554"/>
    <lineage>
        <taxon>Viruses</taxon>
        <taxon>Duplodnaviria</taxon>
        <taxon>Heunggongvirae</taxon>
        <taxon>Uroviricota</taxon>
        <taxon>Caudoviricetes</taxon>
        <taxon>Montyvirus</taxon>
        <taxon>Montyvirus monty</taxon>
    </lineage>
</organism>
<dbReference type="OrthoDB" id="26870at10239"/>
<name>A0A142K863_9CAUD</name>